<dbReference type="InterPro" id="IPR016181">
    <property type="entry name" value="Acyl_CoA_acyltransferase"/>
</dbReference>
<proteinExistence type="predicted"/>
<keyword evidence="3" id="KW-1185">Reference proteome</keyword>
<dbReference type="PANTHER" id="PTHR39173:SF1">
    <property type="entry name" value="ACETYLTRANSFERASE"/>
    <property type="match status" value="1"/>
</dbReference>
<dbReference type="InterPro" id="IPR000182">
    <property type="entry name" value="GNAT_dom"/>
</dbReference>
<dbReference type="Gene3D" id="3.40.630.30">
    <property type="match status" value="1"/>
</dbReference>
<dbReference type="SUPFAM" id="SSF55729">
    <property type="entry name" value="Acyl-CoA N-acyltransferases (Nat)"/>
    <property type="match status" value="1"/>
</dbReference>
<evidence type="ECO:0000313" key="3">
    <source>
        <dbReference type="Proteomes" id="UP000664299"/>
    </source>
</evidence>
<dbReference type="PROSITE" id="PS51186">
    <property type="entry name" value="GNAT"/>
    <property type="match status" value="1"/>
</dbReference>
<name>A0ABS3IRW8_9BIFI</name>
<accession>A0ABS3IRW8</accession>
<dbReference type="Proteomes" id="UP000664299">
    <property type="component" value="Unassembled WGS sequence"/>
</dbReference>
<organism evidence="2 3">
    <name type="scientific">Bifidobacterium asteroides</name>
    <dbReference type="NCBI Taxonomy" id="1684"/>
    <lineage>
        <taxon>Bacteria</taxon>
        <taxon>Bacillati</taxon>
        <taxon>Actinomycetota</taxon>
        <taxon>Actinomycetes</taxon>
        <taxon>Bifidobacteriales</taxon>
        <taxon>Bifidobacteriaceae</taxon>
        <taxon>Bifidobacterium</taxon>
    </lineage>
</organism>
<dbReference type="EMBL" id="JAFMNU010000002">
    <property type="protein sequence ID" value="MBO0623133.1"/>
    <property type="molecule type" value="Genomic_DNA"/>
</dbReference>
<dbReference type="Pfam" id="PF13302">
    <property type="entry name" value="Acetyltransf_3"/>
    <property type="match status" value="1"/>
</dbReference>
<protein>
    <submittedName>
        <fullName evidence="2">GNAT family N-acetyltransferase</fullName>
    </submittedName>
</protein>
<feature type="domain" description="N-acetyltransferase" evidence="1">
    <location>
        <begin position="26"/>
        <end position="183"/>
    </location>
</feature>
<evidence type="ECO:0000259" key="1">
    <source>
        <dbReference type="PROSITE" id="PS51186"/>
    </source>
</evidence>
<comment type="caution">
    <text evidence="2">The sequence shown here is derived from an EMBL/GenBank/DDBJ whole genome shotgun (WGS) entry which is preliminary data.</text>
</comment>
<sequence length="206" mass="22610">MGIRLVRMDHPGAVNAEAIWEYLQSCRARPEDEAAGLGPLEDCRSLDEVRQSGLPEVARQARGDDLPSGFVPALQFAAMDPSGKLVGMIQLRLQLTEALLRSGGNIGYSVRPDCRRRGYAGLMLDDCLRRAAALGMSRVLITCSPSNLASRRTILSRGGQLENVLLSSFGQPVERYWIDCSLRSFVGGLDQLLPVKPRQQESKSVR</sequence>
<evidence type="ECO:0000313" key="2">
    <source>
        <dbReference type="EMBL" id="MBO0623133.1"/>
    </source>
</evidence>
<gene>
    <name evidence="2" type="ORF">J1F30_01920</name>
</gene>
<reference evidence="2" key="1">
    <citation type="submission" date="2021-03" db="EMBL/GenBank/DDBJ databases">
        <title>Genome sequence of Bifidobacterium asteroides strain wkB204 isolated from a honey bee gut.</title>
        <authorList>
            <person name="Motta E.V.S."/>
            <person name="Kwong W.K."/>
            <person name="Moran N.A."/>
        </authorList>
    </citation>
    <scope>NUCLEOTIDE SEQUENCE</scope>
    <source>
        <strain evidence="2">WkB204</strain>
    </source>
</reference>
<dbReference type="PANTHER" id="PTHR39173">
    <property type="entry name" value="ACETYLTRANSFERASE"/>
    <property type="match status" value="1"/>
</dbReference>
<dbReference type="CDD" id="cd04301">
    <property type="entry name" value="NAT_SF"/>
    <property type="match status" value="1"/>
</dbReference>